<dbReference type="AlphaFoldDB" id="A0A0W8E8H0"/>
<protein>
    <submittedName>
        <fullName evidence="2">Uncharacterized protein</fullName>
    </submittedName>
</protein>
<keyword evidence="1" id="KW-0812">Transmembrane</keyword>
<keyword evidence="1" id="KW-0472">Membrane</keyword>
<organism evidence="2">
    <name type="scientific">hydrocarbon metagenome</name>
    <dbReference type="NCBI Taxonomy" id="938273"/>
    <lineage>
        <taxon>unclassified sequences</taxon>
        <taxon>metagenomes</taxon>
        <taxon>ecological metagenomes</taxon>
    </lineage>
</organism>
<comment type="caution">
    <text evidence="2">The sequence shown here is derived from an EMBL/GenBank/DDBJ whole genome shotgun (WGS) entry which is preliminary data.</text>
</comment>
<feature type="transmembrane region" description="Helical" evidence="1">
    <location>
        <begin position="30"/>
        <end position="51"/>
    </location>
</feature>
<proteinExistence type="predicted"/>
<feature type="transmembrane region" description="Helical" evidence="1">
    <location>
        <begin position="7"/>
        <end position="24"/>
    </location>
</feature>
<reference evidence="2" key="1">
    <citation type="journal article" date="2015" name="Proc. Natl. Acad. Sci. U.S.A.">
        <title>Networks of energetic and metabolic interactions define dynamics in microbial communities.</title>
        <authorList>
            <person name="Embree M."/>
            <person name="Liu J.K."/>
            <person name="Al-Bassam M.M."/>
            <person name="Zengler K."/>
        </authorList>
    </citation>
    <scope>NUCLEOTIDE SEQUENCE</scope>
</reference>
<gene>
    <name evidence="2" type="ORF">ASZ90_017671</name>
</gene>
<name>A0A0W8E8H0_9ZZZZ</name>
<evidence type="ECO:0000313" key="2">
    <source>
        <dbReference type="EMBL" id="KUG04933.1"/>
    </source>
</evidence>
<evidence type="ECO:0000256" key="1">
    <source>
        <dbReference type="SAM" id="Phobius"/>
    </source>
</evidence>
<accession>A0A0W8E8H0</accession>
<sequence>MFRSKLIMVLVLLVIGIMFLLPIFKSNPYISVALWFLGLGIIIMAFIQTLLNQIKSNKMH</sequence>
<keyword evidence="1" id="KW-1133">Transmembrane helix</keyword>
<dbReference type="EMBL" id="LNQE01001835">
    <property type="protein sequence ID" value="KUG04933.1"/>
    <property type="molecule type" value="Genomic_DNA"/>
</dbReference>